<organism evidence="1 2">
    <name type="scientific">Peribacillus psychrosaccharolyticus</name>
    <name type="common">Bacillus psychrosaccharolyticus</name>
    <dbReference type="NCBI Taxonomy" id="1407"/>
    <lineage>
        <taxon>Bacteria</taxon>
        <taxon>Bacillati</taxon>
        <taxon>Bacillota</taxon>
        <taxon>Bacilli</taxon>
        <taxon>Bacillales</taxon>
        <taxon>Bacillaceae</taxon>
        <taxon>Peribacillus</taxon>
    </lineage>
</organism>
<dbReference type="RefSeq" id="WP_040372911.1">
    <property type="nucleotide sequence ID" value="NZ_CP068053.1"/>
</dbReference>
<evidence type="ECO:0000313" key="1">
    <source>
        <dbReference type="EMBL" id="QQT00990.1"/>
    </source>
</evidence>
<keyword evidence="2" id="KW-1185">Reference proteome</keyword>
<dbReference type="EMBL" id="CP068053">
    <property type="protein sequence ID" value="QQT00990.1"/>
    <property type="molecule type" value="Genomic_DNA"/>
</dbReference>
<dbReference type="AlphaFoldDB" id="A0A974NNP2"/>
<sequence length="76" mass="8952">MTLTQIKHMLETLMYYQDCQITHTFSHNQEQFVSVCYFKDMNAYQINQISDKISETLYDIDSAALVLNKHLNPVFS</sequence>
<name>A0A974NNP2_PERPY</name>
<protein>
    <submittedName>
        <fullName evidence="1">Uncharacterized protein</fullName>
    </submittedName>
</protein>
<reference evidence="1 2" key="1">
    <citation type="submission" date="2021-01" db="EMBL/GenBank/DDBJ databases">
        <title>FDA dAtabase for Regulatory Grade micrObial Sequences (FDA-ARGOS): Supporting development and validation of Infectious Disease Dx tests.</title>
        <authorList>
            <person name="Nelson B."/>
            <person name="Plummer A."/>
            <person name="Tallon L."/>
            <person name="Sadzewicz L."/>
            <person name="Zhao X."/>
            <person name="Boylan J."/>
            <person name="Ott S."/>
            <person name="Bowen H."/>
            <person name="Vavikolanu K."/>
            <person name="Mehta A."/>
            <person name="Aluvathingal J."/>
            <person name="Nadendla S."/>
            <person name="Myers T."/>
            <person name="Yan Y."/>
            <person name="Sichtig H."/>
        </authorList>
    </citation>
    <scope>NUCLEOTIDE SEQUENCE [LARGE SCALE GENOMIC DNA]</scope>
    <source>
        <strain evidence="1 2">FDAARGOS_1161</strain>
    </source>
</reference>
<dbReference type="Proteomes" id="UP000595254">
    <property type="component" value="Chromosome"/>
</dbReference>
<dbReference type="KEGG" id="ppsr:I6J18_03535"/>
<gene>
    <name evidence="1" type="ORF">I6J18_03535</name>
</gene>
<proteinExistence type="predicted"/>
<evidence type="ECO:0000313" key="2">
    <source>
        <dbReference type="Proteomes" id="UP000595254"/>
    </source>
</evidence>
<accession>A0A974NNP2</accession>